<keyword evidence="4" id="KW-1185">Reference proteome</keyword>
<keyword evidence="3" id="KW-0418">Kinase</keyword>
<protein>
    <submittedName>
        <fullName evidence="3">Kinase-like domain-containing protein</fullName>
    </submittedName>
</protein>
<dbReference type="GO" id="GO:0005524">
    <property type="term" value="F:ATP binding"/>
    <property type="evidence" value="ECO:0007669"/>
    <property type="project" value="InterPro"/>
</dbReference>
<sequence length="1056" mass="120140">MNSNWAKMGDVKCPWTPAQESDNCDFVQWYLTLWCNGHVWSASQVLILLLQALPLFGKQDVAVLFGKHCYGEIPNEPSPGEMREIDQLIACSVSFSRAQALLDLSLRVQRYSPDGGRWREIYELAACYHHAANFTPTILCCRKLEAHIQETQFELVLEALANHHQPKISPGRAYDHCTVACGQRCDLISIFLSLMKTPGSTDYYSNVSEALASLYSFQLEGQGTITGLIQTLDLSFTLMGNLIPAKEEKCRTALLSPAADSLLPHRRLSTVRMSQHRIRSLKNDSISRLWDKISNIVSQKSPRLDFELSPELSHYYEESSGGLDIPTYLWALHDMLESSNGKSPGPLHLLEVPGFSNSYVEMIRNFLPEPILTDKASQIASYILDANQKEVGTKGSVEETQKAETRQESDAMVVSCPTETMLEPNIQAASKVESRHRCTLEQSGIRPSEQPQEQPIPELQFLVQSPSTGKYTINDRQKQTSTEPSSTKDKPTISYGDICRDLRAELMRCFQRPDDYDHRFIIRGTAQEVLHEEKLVRLFQSLHFPDIGSEFSNPTFEEFLARRLNEKRLHNFLAVLIFSMYDIEAVQKFSTKVLATESWPAIGCSLPTSQQTLKQLFGENSASYPFLANQAIFCPAVIVKGSRILVPSLEEQRLPYLQEEPLGQGSLASVFKVKIARGYLYDPLSGYSNQEPIDVARKDYITSVRFILQHIPDDIRNAIFPLGKKCETILESLGAFSIESSTYSLFMPLATCDLEQYMRNNHLTRRDSTARRSGFIENIQGLADGLHFLHAELKAKELDRLVCYDLDLKPESVLIFWEKTADGERLTWKISDFSMSYVKYRRQGEEHDRVIHLKNRFARFRRPNTHNSPTSKATNCRGEGTCLAPESIATPPIMSTSSDVWSLGCVISIVFTYLEEGPAGIRKYGKKRGAHEGTDGYDRFFIHDGDTAQPHPFIEEWHSRLIKGAMYRSRCEGKAVELTLRFLESAVFQEQANRCDALSVRQKLIEIWTAYKEEEVERVEYFQSSLERFMRDPLNRLNRRIIPRREAQEGQKDDKD</sequence>
<dbReference type="GO" id="GO:0005634">
    <property type="term" value="C:nucleus"/>
    <property type="evidence" value="ECO:0007669"/>
    <property type="project" value="TreeGrafter"/>
</dbReference>
<dbReference type="PANTHER" id="PTHR44167">
    <property type="entry name" value="OVARIAN-SPECIFIC SERINE/THREONINE-PROTEIN KINASE LOK-RELATED"/>
    <property type="match status" value="1"/>
</dbReference>
<name>A0A9W9S011_9EURO</name>
<feature type="compositionally biased region" description="Basic and acidic residues" evidence="1">
    <location>
        <begin position="392"/>
        <end position="409"/>
    </location>
</feature>
<dbReference type="SUPFAM" id="SSF56112">
    <property type="entry name" value="Protein kinase-like (PK-like)"/>
    <property type="match status" value="1"/>
</dbReference>
<organism evidence="3 4">
    <name type="scientific">Penicillium cataractarum</name>
    <dbReference type="NCBI Taxonomy" id="2100454"/>
    <lineage>
        <taxon>Eukaryota</taxon>
        <taxon>Fungi</taxon>
        <taxon>Dikarya</taxon>
        <taxon>Ascomycota</taxon>
        <taxon>Pezizomycotina</taxon>
        <taxon>Eurotiomycetes</taxon>
        <taxon>Eurotiomycetidae</taxon>
        <taxon>Eurotiales</taxon>
        <taxon>Aspergillaceae</taxon>
        <taxon>Penicillium</taxon>
    </lineage>
</organism>
<dbReference type="Gene3D" id="1.10.510.10">
    <property type="entry name" value="Transferase(Phosphotransferase) domain 1"/>
    <property type="match status" value="1"/>
</dbReference>
<dbReference type="OrthoDB" id="5986190at2759"/>
<dbReference type="GO" id="GO:0044773">
    <property type="term" value="P:mitotic DNA damage checkpoint signaling"/>
    <property type="evidence" value="ECO:0007669"/>
    <property type="project" value="TreeGrafter"/>
</dbReference>
<evidence type="ECO:0000256" key="1">
    <source>
        <dbReference type="SAM" id="MobiDB-lite"/>
    </source>
</evidence>
<dbReference type="Proteomes" id="UP001147782">
    <property type="component" value="Unassembled WGS sequence"/>
</dbReference>
<dbReference type="EMBL" id="JAPZBS010000007">
    <property type="protein sequence ID" value="KAJ5369227.1"/>
    <property type="molecule type" value="Genomic_DNA"/>
</dbReference>
<evidence type="ECO:0000313" key="3">
    <source>
        <dbReference type="EMBL" id="KAJ5369227.1"/>
    </source>
</evidence>
<feature type="region of interest" description="Disordered" evidence="1">
    <location>
        <begin position="470"/>
        <end position="493"/>
    </location>
</feature>
<dbReference type="GO" id="GO:0005737">
    <property type="term" value="C:cytoplasm"/>
    <property type="evidence" value="ECO:0007669"/>
    <property type="project" value="TreeGrafter"/>
</dbReference>
<dbReference type="PANTHER" id="PTHR44167:SF24">
    <property type="entry name" value="SERINE_THREONINE-PROTEIN KINASE CHK2"/>
    <property type="match status" value="1"/>
</dbReference>
<dbReference type="GO" id="GO:0004674">
    <property type="term" value="F:protein serine/threonine kinase activity"/>
    <property type="evidence" value="ECO:0007669"/>
    <property type="project" value="TreeGrafter"/>
</dbReference>
<comment type="caution">
    <text evidence="3">The sequence shown here is derived from an EMBL/GenBank/DDBJ whole genome shotgun (WGS) entry which is preliminary data.</text>
</comment>
<evidence type="ECO:0000313" key="4">
    <source>
        <dbReference type="Proteomes" id="UP001147782"/>
    </source>
</evidence>
<evidence type="ECO:0000259" key="2">
    <source>
        <dbReference type="PROSITE" id="PS50011"/>
    </source>
</evidence>
<dbReference type="InterPro" id="IPR011009">
    <property type="entry name" value="Kinase-like_dom_sf"/>
</dbReference>
<dbReference type="PROSITE" id="PS50011">
    <property type="entry name" value="PROTEIN_KINASE_DOM"/>
    <property type="match status" value="1"/>
</dbReference>
<feature type="region of interest" description="Disordered" evidence="1">
    <location>
        <begin position="392"/>
        <end position="411"/>
    </location>
</feature>
<gene>
    <name evidence="3" type="ORF">N7496_008987</name>
</gene>
<dbReference type="InterPro" id="IPR000719">
    <property type="entry name" value="Prot_kinase_dom"/>
</dbReference>
<keyword evidence="3" id="KW-0808">Transferase</keyword>
<dbReference type="SMART" id="SM00220">
    <property type="entry name" value="S_TKc"/>
    <property type="match status" value="1"/>
</dbReference>
<accession>A0A9W9S011</accession>
<proteinExistence type="predicted"/>
<feature type="domain" description="Protein kinase" evidence="2">
    <location>
        <begin position="656"/>
        <end position="1009"/>
    </location>
</feature>
<reference evidence="3" key="1">
    <citation type="submission" date="2022-11" db="EMBL/GenBank/DDBJ databases">
        <authorList>
            <person name="Petersen C."/>
        </authorList>
    </citation>
    <scope>NUCLEOTIDE SEQUENCE</scope>
    <source>
        <strain evidence="3">IBT 29864</strain>
    </source>
</reference>
<reference evidence="3" key="2">
    <citation type="journal article" date="2023" name="IMA Fungus">
        <title>Comparative genomic study of the Penicillium genus elucidates a diverse pangenome and 15 lateral gene transfer events.</title>
        <authorList>
            <person name="Petersen C."/>
            <person name="Sorensen T."/>
            <person name="Nielsen M.R."/>
            <person name="Sondergaard T.E."/>
            <person name="Sorensen J.L."/>
            <person name="Fitzpatrick D.A."/>
            <person name="Frisvad J.C."/>
            <person name="Nielsen K.L."/>
        </authorList>
    </citation>
    <scope>NUCLEOTIDE SEQUENCE</scope>
    <source>
        <strain evidence="3">IBT 29864</strain>
    </source>
</reference>
<dbReference type="RefSeq" id="XP_056553969.1">
    <property type="nucleotide sequence ID" value="XM_056701906.1"/>
</dbReference>
<dbReference type="AlphaFoldDB" id="A0A9W9S011"/>
<dbReference type="GeneID" id="81441085"/>